<sequence>MLFIPVCLRALQANTYRSSDHDGNTPRLNDSATHEEQISESGSVLTSMLMHKKGMPIFTVSTTHAIFTIPTTLATVIPPPLPTTSPETTSTSEESISWYTTTFLTTFATTTSVTTQTNSSVVSSSATSSTSSSNSSTSSVTPTETQAGSTKTSKAPKAIIAIIAALGAVLCILLIFIWWFRKKRKEFQRKRDKRRLPESNRPQTRRTGLRGPIRDIRSPDGENGTPNSLLNRIFPRAMSSRNQDMGCPCPQPPDRNARYGPNSSPLREQFPLNEPNRPFTPPNRQRPDPSMLHNEIGGAAESSRAEHEQPFNDIEDEIDAIIDCYAQIPDHECRALESPTRQGIDPLPHTYASPGPSTPGKEMAQRPNSQPLFLKLHGPTTPEWQGMSPRTPATPSTGLRTEDCDTPLFPRRPRAGDNQQHGQGARNEPAELDIGSPLSPLSPRYYSDQSTDPEYESRKRELQRRFGFGEQVFPLRSRNRSSPSYNARAGDVSTMHGWGTFANNDPRWEEHTEHASSGVANGNRSASQPVYNDRDGYYGPDNVDESQESRTYSMSSLYPRPLVIRKANSQPLLDNLLSELESAADSEKKRASQPADDGLEYLPATRYDPNEERIRYDVRGSYGSDDTIRQIESTIEEFSNMERMSQDVTEETRSYYEHENFQSHGDGPPAHFMSYRHMGPGEPSTRIDPSPNSSRLSQVNLGSVSGSLRMSAGRSSTRTPFSRQRSEETLISDDLFGPKVRAMRAGREYVLAVTGGHKTSEEGPDRRGDSRDNTRASRKDPKGKRPERERYDS</sequence>
<dbReference type="PANTHER" id="PTHR46155">
    <property type="entry name" value="BIFUNCTIONAL INHIBITOR/LIPID-TRANSFER PROTEIN/SEED STORAGE 2S ALBUMIN SUPERFAMILY PROTEIN"/>
    <property type="match status" value="1"/>
</dbReference>
<feature type="region of interest" description="Disordered" evidence="1">
    <location>
        <begin position="503"/>
        <end position="552"/>
    </location>
</feature>
<organism evidence="3 4">
    <name type="scientific">Paecilomyces lecythidis</name>
    <dbReference type="NCBI Taxonomy" id="3004212"/>
    <lineage>
        <taxon>Eukaryota</taxon>
        <taxon>Fungi</taxon>
        <taxon>Dikarya</taxon>
        <taxon>Ascomycota</taxon>
        <taxon>Pezizomycotina</taxon>
        <taxon>Eurotiomycetes</taxon>
        <taxon>Eurotiomycetidae</taxon>
        <taxon>Eurotiales</taxon>
        <taxon>Thermoascaceae</taxon>
        <taxon>Paecilomyces</taxon>
    </lineage>
</organism>
<reference evidence="3 4" key="1">
    <citation type="journal article" date="2024" name="IMA Fungus">
        <title>IMA Genome - F19 : A genome assembly and annotation guide to empower mycologists, including annotated draft genome sequences of Ceratocystis pirilliformis, Diaporthe australafricana, Fusarium ophioides, Paecilomyces lecythidis, and Sporothrix stenoceras.</title>
        <authorList>
            <person name="Aylward J."/>
            <person name="Wilson A.M."/>
            <person name="Visagie C.M."/>
            <person name="Spraker J."/>
            <person name="Barnes I."/>
            <person name="Buitendag C."/>
            <person name="Ceriani C."/>
            <person name="Del Mar Angel L."/>
            <person name="du Plessis D."/>
            <person name="Fuchs T."/>
            <person name="Gasser K."/>
            <person name="Kramer D."/>
            <person name="Li W."/>
            <person name="Munsamy K."/>
            <person name="Piso A."/>
            <person name="Price J.L."/>
            <person name="Sonnekus B."/>
            <person name="Thomas C."/>
            <person name="van der Nest A."/>
            <person name="van Dijk A."/>
            <person name="van Heerden A."/>
            <person name="van Vuuren N."/>
            <person name="Yilmaz N."/>
            <person name="Duong T.A."/>
            <person name="van der Merwe N.A."/>
            <person name="Wingfield M.J."/>
            <person name="Wingfield B.D."/>
        </authorList>
    </citation>
    <scope>NUCLEOTIDE SEQUENCE [LARGE SCALE GENOMIC DNA]</scope>
    <source>
        <strain evidence="3 4">CMW 18167</strain>
    </source>
</reference>
<evidence type="ECO:0000313" key="4">
    <source>
        <dbReference type="Proteomes" id="UP001583193"/>
    </source>
</evidence>
<feature type="transmembrane region" description="Helical" evidence="2">
    <location>
        <begin position="158"/>
        <end position="180"/>
    </location>
</feature>
<dbReference type="EMBL" id="JAVDPF010000031">
    <property type="protein sequence ID" value="KAL1870319.1"/>
    <property type="molecule type" value="Genomic_DNA"/>
</dbReference>
<evidence type="ECO:0000256" key="2">
    <source>
        <dbReference type="SAM" id="Phobius"/>
    </source>
</evidence>
<feature type="region of interest" description="Disordered" evidence="1">
    <location>
        <begin position="115"/>
        <end position="153"/>
    </location>
</feature>
<feature type="region of interest" description="Disordered" evidence="1">
    <location>
        <begin position="189"/>
        <end position="308"/>
    </location>
</feature>
<gene>
    <name evidence="3" type="ORF">Plec18167_007453</name>
</gene>
<feature type="compositionally biased region" description="Basic and acidic residues" evidence="1">
    <location>
        <begin position="758"/>
        <end position="793"/>
    </location>
</feature>
<keyword evidence="2" id="KW-0812">Transmembrane</keyword>
<dbReference type="Proteomes" id="UP001583193">
    <property type="component" value="Unassembled WGS sequence"/>
</dbReference>
<comment type="caution">
    <text evidence="3">The sequence shown here is derived from an EMBL/GenBank/DDBJ whole genome shotgun (WGS) entry which is preliminary data.</text>
</comment>
<evidence type="ECO:0000313" key="3">
    <source>
        <dbReference type="EMBL" id="KAL1870319.1"/>
    </source>
</evidence>
<proteinExistence type="predicted"/>
<feature type="compositionally biased region" description="Polar residues" evidence="1">
    <location>
        <begin position="690"/>
        <end position="723"/>
    </location>
</feature>
<feature type="compositionally biased region" description="Polar residues" evidence="1">
    <location>
        <begin position="142"/>
        <end position="153"/>
    </location>
</feature>
<evidence type="ECO:0000256" key="1">
    <source>
        <dbReference type="SAM" id="MobiDB-lite"/>
    </source>
</evidence>
<keyword evidence="4" id="KW-1185">Reference proteome</keyword>
<accession>A0ABR3X3W3</accession>
<feature type="compositionally biased region" description="Polar residues" evidence="1">
    <location>
        <begin position="518"/>
        <end position="530"/>
    </location>
</feature>
<feature type="region of interest" description="Disordered" evidence="1">
    <location>
        <begin position="659"/>
        <end position="737"/>
    </location>
</feature>
<name>A0ABR3X3W3_9EURO</name>
<protein>
    <submittedName>
        <fullName evidence="3">Uncharacterized protein</fullName>
    </submittedName>
</protein>
<keyword evidence="2" id="KW-1133">Transmembrane helix</keyword>
<dbReference type="PANTHER" id="PTHR46155:SF1">
    <property type="entry name" value="BIFUNCTIONAL INHIBITOR_LIPID-TRANSFER PROTEIN_SEED STORAGE 2S ALBUMIN SUPERFAMILY PROTEIN"/>
    <property type="match status" value="1"/>
</dbReference>
<feature type="compositionally biased region" description="Low complexity" evidence="1">
    <location>
        <begin position="115"/>
        <end position="141"/>
    </location>
</feature>
<keyword evidence="2" id="KW-0472">Membrane</keyword>
<feature type="region of interest" description="Disordered" evidence="1">
    <location>
        <begin position="751"/>
        <end position="793"/>
    </location>
</feature>
<feature type="region of interest" description="Disordered" evidence="1">
    <location>
        <begin position="584"/>
        <end position="603"/>
    </location>
</feature>
<feature type="region of interest" description="Disordered" evidence="1">
    <location>
        <begin position="338"/>
        <end position="460"/>
    </location>
</feature>